<feature type="compositionally biased region" description="Basic and acidic residues" evidence="5">
    <location>
        <begin position="605"/>
        <end position="622"/>
    </location>
</feature>
<feature type="compositionally biased region" description="Polar residues" evidence="5">
    <location>
        <begin position="510"/>
        <end position="520"/>
    </location>
</feature>
<evidence type="ECO:0000256" key="5">
    <source>
        <dbReference type="SAM" id="MobiDB-lite"/>
    </source>
</evidence>
<dbReference type="PROSITE" id="PS51720">
    <property type="entry name" value="G_AIG1"/>
    <property type="match status" value="1"/>
</dbReference>
<dbReference type="SUPFAM" id="SSF52540">
    <property type="entry name" value="P-loop containing nucleoside triphosphate hydrolases"/>
    <property type="match status" value="1"/>
</dbReference>
<dbReference type="EMBL" id="JAICCE010000001">
    <property type="protein sequence ID" value="KAG9281514.1"/>
    <property type="molecule type" value="Genomic_DNA"/>
</dbReference>
<dbReference type="GO" id="GO:0005525">
    <property type="term" value="F:GTP binding"/>
    <property type="evidence" value="ECO:0007669"/>
    <property type="project" value="UniProtKB-KW"/>
</dbReference>
<dbReference type="AlphaFoldDB" id="A0A8T2MEA2"/>
<dbReference type="InterPro" id="IPR006703">
    <property type="entry name" value="G_AIG1"/>
</dbReference>
<feature type="compositionally biased region" description="Low complexity" evidence="5">
    <location>
        <begin position="462"/>
        <end position="471"/>
    </location>
</feature>
<keyword evidence="4" id="KW-0175">Coiled coil</keyword>
<organism evidence="7 8">
    <name type="scientific">Astyanax mexicanus</name>
    <name type="common">Blind cave fish</name>
    <name type="synonym">Astyanax fasciatus mexicanus</name>
    <dbReference type="NCBI Taxonomy" id="7994"/>
    <lineage>
        <taxon>Eukaryota</taxon>
        <taxon>Metazoa</taxon>
        <taxon>Chordata</taxon>
        <taxon>Craniata</taxon>
        <taxon>Vertebrata</taxon>
        <taxon>Euteleostomi</taxon>
        <taxon>Actinopterygii</taxon>
        <taxon>Neopterygii</taxon>
        <taxon>Teleostei</taxon>
        <taxon>Ostariophysi</taxon>
        <taxon>Characiformes</taxon>
        <taxon>Characoidei</taxon>
        <taxon>Acestrorhamphidae</taxon>
        <taxon>Acestrorhamphinae</taxon>
        <taxon>Astyanax</taxon>
    </lineage>
</organism>
<comment type="similarity">
    <text evidence="1">Belongs to the TRAFAC class TrmE-Era-EngA-EngB-Septin-like GTPase superfamily. AIG1/Toc34/Toc159-like paraseptin GTPase family. IAN subfamily.</text>
</comment>
<evidence type="ECO:0000313" key="8">
    <source>
        <dbReference type="Proteomes" id="UP000752171"/>
    </source>
</evidence>
<evidence type="ECO:0000259" key="6">
    <source>
        <dbReference type="PROSITE" id="PS51720"/>
    </source>
</evidence>
<evidence type="ECO:0000256" key="1">
    <source>
        <dbReference type="ARBA" id="ARBA00008535"/>
    </source>
</evidence>
<gene>
    <name evidence="7" type="primary">GIMAP2</name>
    <name evidence="7" type="ORF">AMEX_G28</name>
</gene>
<reference evidence="7 8" key="1">
    <citation type="submission" date="2021-07" db="EMBL/GenBank/DDBJ databases">
        <authorList>
            <person name="Imarazene B."/>
            <person name="Zahm M."/>
            <person name="Klopp C."/>
            <person name="Cabau C."/>
            <person name="Beille S."/>
            <person name="Jouanno E."/>
            <person name="Castinel A."/>
            <person name="Lluch J."/>
            <person name="Gil L."/>
            <person name="Kuchtly C."/>
            <person name="Lopez Roques C."/>
            <person name="Donnadieu C."/>
            <person name="Parrinello H."/>
            <person name="Journot L."/>
            <person name="Du K."/>
            <person name="Schartl M."/>
            <person name="Retaux S."/>
            <person name="Guiguen Y."/>
        </authorList>
    </citation>
    <scope>NUCLEOTIDE SEQUENCE [LARGE SCALE GENOMIC DNA]</scope>
    <source>
        <strain evidence="7">Pach_M1</strain>
        <tissue evidence="7">Testis</tissue>
    </source>
</reference>
<comment type="caution">
    <text evidence="7">The sequence shown here is derived from an EMBL/GenBank/DDBJ whole genome shotgun (WGS) entry which is preliminary data.</text>
</comment>
<evidence type="ECO:0000313" key="7">
    <source>
        <dbReference type="EMBL" id="KAG9281514.1"/>
    </source>
</evidence>
<feature type="compositionally biased region" description="Polar residues" evidence="5">
    <location>
        <begin position="396"/>
        <end position="407"/>
    </location>
</feature>
<dbReference type="Gene3D" id="3.40.50.300">
    <property type="entry name" value="P-loop containing nucleotide triphosphate hydrolases"/>
    <property type="match status" value="1"/>
</dbReference>
<accession>A0A8T2MEA2</accession>
<evidence type="ECO:0000256" key="3">
    <source>
        <dbReference type="ARBA" id="ARBA00023134"/>
    </source>
</evidence>
<dbReference type="FunFam" id="3.40.50.300:FF:000366">
    <property type="entry name" value="GTPase, IMAP family member 2"/>
    <property type="match status" value="1"/>
</dbReference>
<dbReference type="Proteomes" id="UP000752171">
    <property type="component" value="Unassembled WGS sequence"/>
</dbReference>
<keyword evidence="2" id="KW-0547">Nucleotide-binding</keyword>
<protein>
    <submittedName>
        <fullName evidence="7">Immune-associated nucleotide-binding protein 8-like</fullName>
    </submittedName>
</protein>
<proteinExistence type="inferred from homology"/>
<name>A0A8T2MEA2_ASTMX</name>
<keyword evidence="3" id="KW-0342">GTP-binding</keyword>
<dbReference type="InterPro" id="IPR045058">
    <property type="entry name" value="GIMA/IAN/Toc"/>
</dbReference>
<dbReference type="PANTHER" id="PTHR10903">
    <property type="entry name" value="GTPASE, IMAP FAMILY MEMBER-RELATED"/>
    <property type="match status" value="1"/>
</dbReference>
<feature type="region of interest" description="Disordered" evidence="5">
    <location>
        <begin position="453"/>
        <end position="634"/>
    </location>
</feature>
<feature type="coiled-coil region" evidence="4">
    <location>
        <begin position="288"/>
        <end position="340"/>
    </location>
</feature>
<feature type="domain" description="AIG1-type G" evidence="6">
    <location>
        <begin position="85"/>
        <end position="277"/>
    </location>
</feature>
<feature type="region of interest" description="Disordered" evidence="5">
    <location>
        <begin position="388"/>
        <end position="409"/>
    </location>
</feature>
<dbReference type="PANTHER" id="PTHR10903:SF170">
    <property type="entry name" value="GTPASE IMAP FAMILY MEMBER 7"/>
    <property type="match status" value="1"/>
</dbReference>
<evidence type="ECO:0000256" key="2">
    <source>
        <dbReference type="ARBA" id="ARBA00022741"/>
    </source>
</evidence>
<feature type="compositionally biased region" description="Basic and acidic residues" evidence="5">
    <location>
        <begin position="473"/>
        <end position="488"/>
    </location>
</feature>
<dbReference type="Pfam" id="PF04548">
    <property type="entry name" value="AIG1"/>
    <property type="match status" value="1"/>
</dbReference>
<sequence length="634" mass="72030">MFLSDTQNVISIQLTENNKRLQLKNEELTKLLWRTNKILDPIISKKQKNLENRQFRKLSDLLNDVKKQLQIPEKETTKKGKLDISPDLRLVLLGRAGSVKTSVGNSILKNRDTESSTPTQGYKIRQGFVGNKSLTVLETPDELFSEFPQEEIRHCVRLSAPGPHAFLIVIPVKEWTGEERGMLEEMEEKFGEKCWRNTIILLTVTDEEQKKRVEEFIRSGNQEVQRLVEKCGNRFHCLNVQENRDDAQVPDLLQKIEKMLKDNPERFYSREIYQQIREMERRVMDIVLGNTQEDIQAHEEYIESMNEKIPKLDNSDKSSIQNLLNVQDEVKRRLEKLYLKKTGIDIRYAQDKMMEAYYGEGWIEDQKQLMEIMLPEVHSMLWDSQIQRRKSREQVKNTQPETHNQNPDEAEALGIYARAEKVPVASNDSSDPENTPNTRNKLDDLVQELSSNGHANAEEENSSNVLSSQSSDKMSDIKIQRNDTDQKSKKNANSEGSPVLEELCPKDVSDQSSDNMTNIKIQPDDEVQNKSPKNKNANEERSPVDEGASSIVPSVQSTEKTADITNLEASSSGNANAGESPVSEGSGSDVSSDSSPENTSNTEVQRTDKDLKESSSENRKAETSPVVEDTSSSV</sequence>
<feature type="compositionally biased region" description="Low complexity" evidence="5">
    <location>
        <begin position="568"/>
        <end position="603"/>
    </location>
</feature>
<evidence type="ECO:0000256" key="4">
    <source>
        <dbReference type="SAM" id="Coils"/>
    </source>
</evidence>
<dbReference type="InterPro" id="IPR027417">
    <property type="entry name" value="P-loop_NTPase"/>
</dbReference>